<dbReference type="InterPro" id="IPR008250">
    <property type="entry name" value="ATPase_P-typ_transduc_dom_A_sf"/>
</dbReference>
<dbReference type="InterPro" id="IPR044492">
    <property type="entry name" value="P_typ_ATPase_HD_dom"/>
</dbReference>
<dbReference type="SUPFAM" id="SSF81653">
    <property type="entry name" value="Calcium ATPase, transduction domain A"/>
    <property type="match status" value="1"/>
</dbReference>
<dbReference type="Pfam" id="PF00690">
    <property type="entry name" value="Cation_ATPase_N"/>
    <property type="match status" value="1"/>
</dbReference>
<dbReference type="NCBIfam" id="TIGR01494">
    <property type="entry name" value="ATPase_P-type"/>
    <property type="match status" value="2"/>
</dbReference>
<dbReference type="InterPro" id="IPR005775">
    <property type="entry name" value="P-type_ATPase_IIC"/>
</dbReference>
<dbReference type="InterPro" id="IPR005828">
    <property type="entry name" value="MFS_sugar_transport-like"/>
</dbReference>
<evidence type="ECO:0000256" key="9">
    <source>
        <dbReference type="ARBA" id="ARBA00022840"/>
    </source>
</evidence>
<dbReference type="InterPro" id="IPR059000">
    <property type="entry name" value="ATPase_P-type_domA"/>
</dbReference>
<sequence>MDISEPAEEESRPSGVKDLSCIAGGIRKVFCRSALTPREKQVVYSGLVAWVGVALGLVLAYPPLALHVWTRERDVTLTHQEISWFRSVLYLGSIPGSVVGGMLMQLLGPRRLLLLLLPGLALSWLLLPLVTPHAPTLIVLRALQGVLVAGCGLSVYVYPCEVVEARLRDVVGALPEAAFSLGFLLAYLLEAALHWSVVVLLVPSCLLLPTALAVALVPESPAWLLHRGRLKEAREVLTALRPAGVSVEKELLTMQLEGDKQRGKERGCPVFLLRHARFLLPVLAGLILVLLKESTGQMVLVLTLSRVLSGGAVGLSPLWGSVVVGAARVAANLGGCCFLLRHFSRRAVLSRASLTAGVAMVVLANYYASTGEHFWPQVTPFVFTVVFVVCYGAGVGPVASLMVSELLPGPVRGLGSGLANAVLCGAQFSLTFIAPSTDQEFTFSCWGYGGGCLLLAGFALLLPETRCRPLEELEVFWREATAKGVCGGCLAPSKQSALPTPRPSTPAPCVCARVPFPNTHPSLPAIQIPLPFSRLPVLFPNTHTPHLTTSASLPSTFALSFPGLCPSSPPLRPIAPSRHPTLLADSNTSTPLLNIPSPHVTATTTTTHTSPQAGGRADSLEGVAGAAQTDVMQPWRHLLSHALHRHSQHYTATHSTALPLTALHRHSQHYTATHSTAPPLTALHRHSQHYTATHSTAPPLTALHRHSQHCTATHSTTPPLTALHRHSQHYTATHSTAPPLTALHRHSQHCTATHSTTPPLTALHRHSQHYTATHSTTPPLTALHRHSQHYTATHSTAPPLTALHRHDCTLIVILCALMSSPAMPFRLGKKSKKNTKELKKDLEQDEHKISLEELYSRLDVDPRVGLCEEEVRARQERDGLNVLESIRRVSSVYIFLKQLVTGFSLLLWAGTALCIFAYVASILQRDTKNEYLYLGIALAGVELISAGFSFMQERKGSKIIESFIKMVPLETVVRRSGEEFTIDTKELCTGDIVKVKAGDRIPADLRMIEVQGLKVDNAPLTGESTHITLTVEASEENVLDATNIAFFSTSAVEGKGVGIVINIGNGTVMGHIAALTATIQPLETPLSREISHFVWFITIISIMQGFILLALALLMGYGWLEAIIYLVGIIVANVPEGLLVTVSVCLTLAAKRMSKENCLIKNLEAVETLGSTSVICTDKTGTLTQNCMSVVHLWVNLQVVPVNTSEYGTPSQILAPPKTLRVLARIAAICTNATFEDASDVPIVKRQVFGDASEAALIKWVELSFGNLEETRASYKKVFEIPFTSVSKYHLCIYEIHGKRYSNFMVVMKGAPEVVLNACHTALVHGHEKPLENSFMKAFEETHEMLASHGERVLGLCDCHLPAKHFPRDYQFDSEKMNFPMSGFRFVGLISLIDPPRANVPVAISQCRAAGIRIVMVTGDHPITAKAIARKVGIISARSETIEEVGKRLCLPISQVDPSLAPAIVLHGNDLSKMSSKDLVQVFSSHQEIVFARTSPQQKLIVVEGFQETGAIVAATGDGVNDAPALKKADIGVAMGISGTEVSKEAADLILMDDNFASIVRGVEEGRIIFDNLKKSVMYTLTSKVSEVGPFIFFVIARIPLPLGAITILCIDLGTDIMPAISLAYEEAESDVMKQQPRDPCQDRLVNSRLLCIAYWQLGVIQALAGFFTYFVVMAENGFLPGRLFGIQKQWYSWSINDLEDSYGQEWNYHDRKVLEYTCQSAFFVSIVVVQWATLLICKTRRNSLIRQGMRNSVLNFSLFFETVLAALLIYLPGMDQALHIYPLHAQWWFCAVPFFFLALTYGVMLTYLIRHYPGSWVEEEMYY</sequence>
<keyword evidence="9" id="KW-0067">ATP-binding</keyword>
<feature type="transmembrane region" description="Helical" evidence="15">
    <location>
        <begin position="112"/>
        <end position="131"/>
    </location>
</feature>
<keyword evidence="11" id="KW-1278">Translocase</keyword>
<dbReference type="Pfam" id="PF13246">
    <property type="entry name" value="Cation_ATPase"/>
    <property type="match status" value="1"/>
</dbReference>
<evidence type="ECO:0000256" key="11">
    <source>
        <dbReference type="ARBA" id="ARBA00022967"/>
    </source>
</evidence>
<feature type="transmembrane region" description="Helical" evidence="15">
    <location>
        <begin position="1653"/>
        <end position="1673"/>
    </location>
</feature>
<proteinExistence type="inferred from homology"/>
<dbReference type="PANTHER" id="PTHR43294">
    <property type="entry name" value="SODIUM/POTASSIUM-TRANSPORTING ATPASE SUBUNIT ALPHA"/>
    <property type="match status" value="1"/>
</dbReference>
<dbReference type="GO" id="GO:0016887">
    <property type="term" value="F:ATP hydrolysis activity"/>
    <property type="evidence" value="ECO:0007669"/>
    <property type="project" value="InterPro"/>
</dbReference>
<dbReference type="SUPFAM" id="SSF56784">
    <property type="entry name" value="HAD-like"/>
    <property type="match status" value="1"/>
</dbReference>
<evidence type="ECO:0000256" key="2">
    <source>
        <dbReference type="ARBA" id="ARBA00006934"/>
    </source>
</evidence>
<evidence type="ECO:0000256" key="4">
    <source>
        <dbReference type="ARBA" id="ARBA00022475"/>
    </source>
</evidence>
<gene>
    <name evidence="17" type="ORF">O3P69_005304</name>
</gene>
<dbReference type="Gene3D" id="1.20.1110.10">
    <property type="entry name" value="Calcium-transporting ATPase, transmembrane domain"/>
    <property type="match status" value="1"/>
</dbReference>
<feature type="transmembrane region" description="Helical" evidence="15">
    <location>
        <begin position="84"/>
        <end position="103"/>
    </location>
</feature>
<dbReference type="Pfam" id="PF00689">
    <property type="entry name" value="Cation_ATPase_C"/>
    <property type="match status" value="1"/>
</dbReference>
<dbReference type="GO" id="GO:0005391">
    <property type="term" value="F:P-type sodium:potassium-exchanging transporter activity"/>
    <property type="evidence" value="ECO:0007669"/>
    <property type="project" value="TreeGrafter"/>
</dbReference>
<dbReference type="SFLD" id="SFLDF00027">
    <property type="entry name" value="p-type_atpase"/>
    <property type="match status" value="1"/>
</dbReference>
<keyword evidence="6" id="KW-0597">Phosphoprotein</keyword>
<dbReference type="SMART" id="SM00831">
    <property type="entry name" value="Cation_ATPase_N"/>
    <property type="match status" value="1"/>
</dbReference>
<feature type="transmembrane region" description="Helical" evidence="15">
    <location>
        <begin position="195"/>
        <end position="217"/>
    </location>
</feature>
<evidence type="ECO:0000256" key="13">
    <source>
        <dbReference type="ARBA" id="ARBA00023065"/>
    </source>
</evidence>
<dbReference type="InterPro" id="IPR004014">
    <property type="entry name" value="ATPase_P-typ_cation-transptr_N"/>
</dbReference>
<dbReference type="InterPro" id="IPR001757">
    <property type="entry name" value="P_typ_ATPase"/>
</dbReference>
<dbReference type="GO" id="GO:1990573">
    <property type="term" value="P:potassium ion import across plasma membrane"/>
    <property type="evidence" value="ECO:0007669"/>
    <property type="project" value="TreeGrafter"/>
</dbReference>
<keyword evidence="18" id="KW-1185">Reference proteome</keyword>
<dbReference type="PROSITE" id="PS00154">
    <property type="entry name" value="ATPASE_E1_E2"/>
    <property type="match status" value="1"/>
</dbReference>
<organism evidence="17 18">
    <name type="scientific">Scylla paramamosain</name>
    <name type="common">Mud crab</name>
    <dbReference type="NCBI Taxonomy" id="85552"/>
    <lineage>
        <taxon>Eukaryota</taxon>
        <taxon>Metazoa</taxon>
        <taxon>Ecdysozoa</taxon>
        <taxon>Arthropoda</taxon>
        <taxon>Crustacea</taxon>
        <taxon>Multicrustacea</taxon>
        <taxon>Malacostraca</taxon>
        <taxon>Eumalacostraca</taxon>
        <taxon>Eucarida</taxon>
        <taxon>Decapoda</taxon>
        <taxon>Pleocyemata</taxon>
        <taxon>Brachyura</taxon>
        <taxon>Eubrachyura</taxon>
        <taxon>Portunoidea</taxon>
        <taxon>Portunidae</taxon>
        <taxon>Portuninae</taxon>
        <taxon>Scylla</taxon>
    </lineage>
</organism>
<feature type="transmembrane region" description="Helical" evidence="15">
    <location>
        <begin position="1754"/>
        <end position="1774"/>
    </location>
</feature>
<keyword evidence="14 15" id="KW-0472">Membrane</keyword>
<comment type="similarity">
    <text evidence="2">Belongs to the cation transport ATPase (P-type) (TC 3.A.3) family. Type IIC subfamily.</text>
</comment>
<dbReference type="FunFam" id="1.20.1110.10:FF:000038">
    <property type="entry name" value="Sodium/potassium-transporting ATPase subunit alpha"/>
    <property type="match status" value="1"/>
</dbReference>
<dbReference type="Pfam" id="PF00083">
    <property type="entry name" value="Sugar_tr"/>
    <property type="match status" value="1"/>
</dbReference>
<feature type="transmembrane region" description="Helical" evidence="15">
    <location>
        <begin position="894"/>
        <end position="919"/>
    </location>
</feature>
<keyword evidence="12 15" id="KW-1133">Transmembrane helix</keyword>
<dbReference type="GO" id="GO:0030007">
    <property type="term" value="P:intracellular potassium ion homeostasis"/>
    <property type="evidence" value="ECO:0007669"/>
    <property type="project" value="TreeGrafter"/>
</dbReference>
<evidence type="ECO:0000256" key="5">
    <source>
        <dbReference type="ARBA" id="ARBA00022538"/>
    </source>
</evidence>
<evidence type="ECO:0000313" key="18">
    <source>
        <dbReference type="Proteomes" id="UP001487740"/>
    </source>
</evidence>
<evidence type="ECO:0000256" key="14">
    <source>
        <dbReference type="ARBA" id="ARBA00023136"/>
    </source>
</evidence>
<dbReference type="NCBIfam" id="TIGR01106">
    <property type="entry name" value="ATPase-IIC_X-K"/>
    <property type="match status" value="1"/>
</dbReference>
<keyword evidence="4" id="KW-1003">Cell membrane</keyword>
<feature type="transmembrane region" description="Helical" evidence="15">
    <location>
        <begin position="1721"/>
        <end position="1738"/>
    </location>
</feature>
<evidence type="ECO:0000256" key="7">
    <source>
        <dbReference type="ARBA" id="ARBA00022692"/>
    </source>
</evidence>
<dbReference type="InterPro" id="IPR020846">
    <property type="entry name" value="MFS_dom"/>
</dbReference>
<keyword evidence="13" id="KW-0406">Ion transport</keyword>
<feature type="transmembrane region" description="Helical" evidence="15">
    <location>
        <begin position="1093"/>
        <end position="1117"/>
    </location>
</feature>
<evidence type="ECO:0000256" key="6">
    <source>
        <dbReference type="ARBA" id="ARBA00022553"/>
    </source>
</evidence>
<dbReference type="InterPro" id="IPR023298">
    <property type="entry name" value="ATPase_P-typ_TM_dom_sf"/>
</dbReference>
<dbReference type="GO" id="GO:1902600">
    <property type="term" value="P:proton transmembrane transport"/>
    <property type="evidence" value="ECO:0007669"/>
    <property type="project" value="TreeGrafter"/>
</dbReference>
<dbReference type="Proteomes" id="UP001487740">
    <property type="component" value="Unassembled WGS sequence"/>
</dbReference>
<dbReference type="GO" id="GO:0036376">
    <property type="term" value="P:sodium ion export across plasma membrane"/>
    <property type="evidence" value="ECO:0007669"/>
    <property type="project" value="TreeGrafter"/>
</dbReference>
<feature type="transmembrane region" description="Helical" evidence="15">
    <location>
        <begin position="170"/>
        <end position="189"/>
    </location>
</feature>
<feature type="transmembrane region" description="Helical" evidence="15">
    <location>
        <begin position="352"/>
        <end position="369"/>
    </location>
</feature>
<feature type="transmembrane region" description="Helical" evidence="15">
    <location>
        <begin position="441"/>
        <end position="462"/>
    </location>
</feature>
<dbReference type="PROSITE" id="PS50850">
    <property type="entry name" value="MFS"/>
    <property type="match status" value="1"/>
</dbReference>
<comment type="caution">
    <text evidence="17">The sequence shown here is derived from an EMBL/GenBank/DDBJ whole genome shotgun (WGS) entry which is preliminary data.</text>
</comment>
<feature type="transmembrane region" description="Helical" evidence="15">
    <location>
        <begin position="318"/>
        <end position="340"/>
    </location>
</feature>
<dbReference type="GO" id="GO:0005886">
    <property type="term" value="C:plasma membrane"/>
    <property type="evidence" value="ECO:0007669"/>
    <property type="project" value="UniProtKB-SubCell"/>
</dbReference>
<dbReference type="FunFam" id="3.40.50.1000:FF:000083">
    <property type="entry name" value="Sodium/potassium-transporting ATPase subunit alpha"/>
    <property type="match status" value="1"/>
</dbReference>
<dbReference type="Pfam" id="PF00122">
    <property type="entry name" value="E1-E2_ATPase"/>
    <property type="match status" value="1"/>
</dbReference>
<dbReference type="Gene3D" id="3.40.50.1000">
    <property type="entry name" value="HAD superfamily/HAD-like"/>
    <property type="match status" value="1"/>
</dbReference>
<feature type="transmembrane region" description="Helical" evidence="15">
    <location>
        <begin position="137"/>
        <end position="158"/>
    </location>
</feature>
<evidence type="ECO:0000313" key="17">
    <source>
        <dbReference type="EMBL" id="KAK8396100.1"/>
    </source>
</evidence>
<reference evidence="17 18" key="1">
    <citation type="submission" date="2023-03" db="EMBL/GenBank/DDBJ databases">
        <title>High-quality genome of Scylla paramamosain provides insights in environmental adaptation.</title>
        <authorList>
            <person name="Zhang L."/>
        </authorList>
    </citation>
    <scope>NUCLEOTIDE SEQUENCE [LARGE SCALE GENOMIC DNA]</scope>
    <source>
        <strain evidence="17">LZ_2023a</strain>
        <tissue evidence="17">Muscle</tissue>
    </source>
</reference>
<dbReference type="GO" id="GO:0006883">
    <property type="term" value="P:intracellular sodium ion homeostasis"/>
    <property type="evidence" value="ECO:0007669"/>
    <property type="project" value="TreeGrafter"/>
</dbReference>
<dbReference type="PRINTS" id="PR00121">
    <property type="entry name" value="NAKATPASE"/>
</dbReference>
<keyword evidence="5" id="KW-0633">Potassium transport</keyword>
<dbReference type="InterPro" id="IPR006068">
    <property type="entry name" value="ATPase_P-typ_cation-transptr_C"/>
</dbReference>
<evidence type="ECO:0000256" key="1">
    <source>
        <dbReference type="ARBA" id="ARBA00004651"/>
    </source>
</evidence>
<evidence type="ECO:0000256" key="15">
    <source>
        <dbReference type="SAM" id="Phobius"/>
    </source>
</evidence>
<feature type="domain" description="Major facilitator superfamily (MFS) profile" evidence="16">
    <location>
        <begin position="42"/>
        <end position="468"/>
    </location>
</feature>
<feature type="transmembrane region" description="Helical" evidence="15">
    <location>
        <begin position="414"/>
        <end position="435"/>
    </location>
</feature>
<dbReference type="EMBL" id="JARAKH010000016">
    <property type="protein sequence ID" value="KAK8396100.1"/>
    <property type="molecule type" value="Genomic_DNA"/>
</dbReference>
<dbReference type="Gene3D" id="3.40.1110.10">
    <property type="entry name" value="Calcium-transporting ATPase, cytoplasmic domain N"/>
    <property type="match status" value="1"/>
</dbReference>
<dbReference type="InterPro" id="IPR036259">
    <property type="entry name" value="MFS_trans_sf"/>
</dbReference>
<dbReference type="SUPFAM" id="SSF81665">
    <property type="entry name" value="Calcium ATPase, transmembrane domain M"/>
    <property type="match status" value="1"/>
</dbReference>
<comment type="subcellular location">
    <subcellularLocation>
        <location evidence="1">Cell membrane</location>
        <topology evidence="1">Multi-pass membrane protein</topology>
    </subcellularLocation>
</comment>
<keyword evidence="7 15" id="KW-0812">Transmembrane</keyword>
<dbReference type="InterPro" id="IPR023214">
    <property type="entry name" value="HAD_sf"/>
</dbReference>
<dbReference type="InterPro" id="IPR018303">
    <property type="entry name" value="ATPase_P-typ_P_site"/>
</dbReference>
<keyword evidence="8" id="KW-0547">Nucleotide-binding</keyword>
<dbReference type="PRINTS" id="PR00119">
    <property type="entry name" value="CATATPASE"/>
</dbReference>
<keyword evidence="3" id="KW-0813">Transport</keyword>
<dbReference type="Gene3D" id="1.20.1250.20">
    <property type="entry name" value="MFS general substrate transporter like domains"/>
    <property type="match status" value="1"/>
</dbReference>
<dbReference type="InterPro" id="IPR036412">
    <property type="entry name" value="HAD-like_sf"/>
</dbReference>
<dbReference type="SUPFAM" id="SSF103473">
    <property type="entry name" value="MFS general substrate transporter"/>
    <property type="match status" value="1"/>
</dbReference>
<dbReference type="SFLD" id="SFLDS00003">
    <property type="entry name" value="Haloacid_Dehalogenase"/>
    <property type="match status" value="1"/>
</dbReference>
<dbReference type="SFLD" id="SFLDG00002">
    <property type="entry name" value="C1.7:_P-type_atpase_like"/>
    <property type="match status" value="1"/>
</dbReference>
<evidence type="ECO:0000256" key="10">
    <source>
        <dbReference type="ARBA" id="ARBA00022958"/>
    </source>
</evidence>
<evidence type="ECO:0000256" key="12">
    <source>
        <dbReference type="ARBA" id="ARBA00022989"/>
    </source>
</evidence>
<dbReference type="InterPro" id="IPR023299">
    <property type="entry name" value="ATPase_P-typ_cyto_dom_N"/>
</dbReference>
<dbReference type="SUPFAM" id="SSF81660">
    <property type="entry name" value="Metal cation-transporting ATPase, ATP-binding domain N"/>
    <property type="match status" value="1"/>
</dbReference>
<name>A0AAW0U7T5_SCYPA</name>
<feature type="transmembrane region" description="Helical" evidence="15">
    <location>
        <begin position="1786"/>
        <end position="1810"/>
    </location>
</feature>
<dbReference type="PANTHER" id="PTHR43294:SF21">
    <property type="entry name" value="CATION TRANSPORTING ATPASE"/>
    <property type="match status" value="1"/>
</dbReference>
<accession>A0AAW0U7T5</accession>
<feature type="transmembrane region" description="Helical" evidence="15">
    <location>
        <begin position="381"/>
        <end position="402"/>
    </location>
</feature>
<keyword evidence="10" id="KW-0630">Potassium</keyword>
<protein>
    <recommendedName>
        <fullName evidence="16">Major facilitator superfamily (MFS) profile domain-containing protein</fullName>
    </recommendedName>
</protein>
<dbReference type="InterPro" id="IPR050510">
    <property type="entry name" value="Cation_transp_ATPase_P-type"/>
</dbReference>
<feature type="transmembrane region" description="Helical" evidence="15">
    <location>
        <begin position="1123"/>
        <end position="1149"/>
    </location>
</feature>
<dbReference type="GO" id="GO:0005524">
    <property type="term" value="F:ATP binding"/>
    <property type="evidence" value="ECO:0007669"/>
    <property type="project" value="UniProtKB-KW"/>
</dbReference>
<feature type="transmembrane region" description="Helical" evidence="15">
    <location>
        <begin position="931"/>
        <end position="951"/>
    </location>
</feature>
<evidence type="ECO:0000256" key="3">
    <source>
        <dbReference type="ARBA" id="ARBA00022448"/>
    </source>
</evidence>
<dbReference type="Gene3D" id="2.70.150.10">
    <property type="entry name" value="Calcium-transporting ATPase, cytoplasmic transduction domain A"/>
    <property type="match status" value="1"/>
</dbReference>
<evidence type="ECO:0000256" key="8">
    <source>
        <dbReference type="ARBA" id="ARBA00022741"/>
    </source>
</evidence>
<evidence type="ECO:0000259" key="16">
    <source>
        <dbReference type="PROSITE" id="PS50850"/>
    </source>
</evidence>
<feature type="transmembrane region" description="Helical" evidence="15">
    <location>
        <begin position="42"/>
        <end position="64"/>
    </location>
</feature>